<proteinExistence type="predicted"/>
<feature type="domain" description="Transposase IS66 zinc-finger binding" evidence="1">
    <location>
        <begin position="6"/>
        <end position="35"/>
    </location>
</feature>
<evidence type="ECO:0000313" key="3">
    <source>
        <dbReference type="Proteomes" id="UP000004986"/>
    </source>
</evidence>
<organism evidence="2 3">
    <name type="scientific">Pseudomonas syringae pv. pisi str. 1704B</name>
    <dbReference type="NCBI Taxonomy" id="629263"/>
    <lineage>
        <taxon>Bacteria</taxon>
        <taxon>Pseudomonadati</taxon>
        <taxon>Pseudomonadota</taxon>
        <taxon>Gammaproteobacteria</taxon>
        <taxon>Pseudomonadales</taxon>
        <taxon>Pseudomonadaceae</taxon>
        <taxon>Pseudomonas</taxon>
        <taxon>Pseudomonas syringae</taxon>
    </lineage>
</organism>
<keyword evidence="3" id="KW-1185">Reference proteome</keyword>
<dbReference type="BioCyc" id="PSYR629263:G11X0-1940-MONOMER"/>
<name>F3G6X9_PSESJ</name>
<protein>
    <submittedName>
        <fullName evidence="2">Transposase component</fullName>
    </submittedName>
</protein>
<accession>F3G6X9</accession>
<dbReference type="AlphaFoldDB" id="F3G6X9"/>
<dbReference type="Pfam" id="PF13005">
    <property type="entry name" value="zf-IS66"/>
    <property type="match status" value="1"/>
</dbReference>
<sequence>MRLRTQRIGEDVSEKLEYTPGLFTVERYVRGKWICDDYETLIQASLSPLLQRISTAEQVKSVLNMLIRAVELMELSFITTLS</sequence>
<reference evidence="2 3" key="1">
    <citation type="journal article" date="2011" name="PLoS Pathog.">
        <title>Dynamic evolution of pathogenicity revealed by sequencing and comparative genomics of 19 Pseudomonas syringae isolates.</title>
        <authorList>
            <person name="Baltrus D.A."/>
            <person name="Nishimura M.T."/>
            <person name="Romanchuk A."/>
            <person name="Chang J.H."/>
            <person name="Mukhtar M.S."/>
            <person name="Cherkis K."/>
            <person name="Roach J."/>
            <person name="Grant S.R."/>
            <person name="Jones C.D."/>
            <person name="Dangl J.L."/>
        </authorList>
    </citation>
    <scope>NUCLEOTIDE SEQUENCE [LARGE SCALE GENOMIC DNA]</scope>
    <source>
        <strain evidence="2 3">1704B</strain>
    </source>
</reference>
<evidence type="ECO:0000259" key="1">
    <source>
        <dbReference type="Pfam" id="PF13005"/>
    </source>
</evidence>
<evidence type="ECO:0000313" key="2">
    <source>
        <dbReference type="EMBL" id="EGH42829.1"/>
    </source>
</evidence>
<dbReference type="PATRIC" id="fig|629263.4.peg.1742"/>
<dbReference type="EMBL" id="AEAI01000524">
    <property type="protein sequence ID" value="EGH42829.1"/>
    <property type="molecule type" value="Genomic_DNA"/>
</dbReference>
<dbReference type="Proteomes" id="UP000004986">
    <property type="component" value="Unassembled WGS sequence"/>
</dbReference>
<dbReference type="HOGENOM" id="CLU_2555724_0_0_6"/>
<dbReference type="InterPro" id="IPR024474">
    <property type="entry name" value="Znf_dom_IS66"/>
</dbReference>
<gene>
    <name evidence="2" type="ORF">PSYPI_10640</name>
</gene>
<comment type="caution">
    <text evidence="2">The sequence shown here is derived from an EMBL/GenBank/DDBJ whole genome shotgun (WGS) entry which is preliminary data.</text>
</comment>